<evidence type="ECO:0000313" key="2">
    <source>
        <dbReference type="Proteomes" id="UP000095209"/>
    </source>
</evidence>
<reference evidence="1 2" key="1">
    <citation type="submission" date="2016-08" db="EMBL/GenBank/DDBJ databases">
        <title>Genome of Bacillus solimangrovi GH2-4.</title>
        <authorList>
            <person name="Lim S."/>
            <person name="Kim B.-C."/>
        </authorList>
    </citation>
    <scope>NUCLEOTIDE SEQUENCE [LARGE SCALE GENOMIC DNA]</scope>
    <source>
        <strain evidence="1 2">GH2-4</strain>
    </source>
</reference>
<proteinExistence type="predicted"/>
<evidence type="ECO:0000313" key="1">
    <source>
        <dbReference type="EMBL" id="OEH94520.1"/>
    </source>
</evidence>
<dbReference type="InterPro" id="IPR011042">
    <property type="entry name" value="6-blade_b-propeller_TolB-like"/>
</dbReference>
<dbReference type="SUPFAM" id="SSF101898">
    <property type="entry name" value="NHL repeat"/>
    <property type="match status" value="1"/>
</dbReference>
<keyword evidence="2" id="KW-1185">Reference proteome</keyword>
<protein>
    <submittedName>
        <fullName evidence="1">Uncharacterized protein</fullName>
    </submittedName>
</protein>
<dbReference type="OrthoDB" id="2761436at2"/>
<name>A0A1E5LKA3_9BACI</name>
<sequence>MKKILLFVTILLTLFIWLISIENKTKVEGVNVLEVEEMSLLTEFAYGSGSEEVGLIPDGFEKLGKGPNSYFVRKQKIFILDNVNERVVIRDLKSNQTHNINMDNFRFGQDIYVDNKEDLYILDNGLSVVNQYNKNGELLNTHEIPKEIKVPTSLTAKGSEVFVEQAGIVAFSLNNKSKKYNGKLLEGSVGIDIIQKKVDEKNGKIKLSGSKNHEIPVSYDHSFGALDVLSISNNELVYKKTEVAPDVSIIMTETTIEVADFNGKVKGAIRIPIENIDYIPVHMIRVDKNNIYLLSPEKDSLKVFELHPGKKHKKKLKDRVEKYKQNDIEYQKKVTDKEIEEKVKDLERKLEIGMTKGEVIQVLGEEKTSGLSEGDHSYFSLNYEYFVVPQLPNPVHINVVDIDNLKSRNIGIQLYVFLSPEDKIEFYNIFYVKGDSNQVYQNNYSNDGIMVSQVE</sequence>
<comment type="caution">
    <text evidence="1">The sequence shown here is derived from an EMBL/GenBank/DDBJ whole genome shotgun (WGS) entry which is preliminary data.</text>
</comment>
<accession>A0A1E5LKA3</accession>
<dbReference type="RefSeq" id="WP_069715454.1">
    <property type="nucleotide sequence ID" value="NZ_MJEH01000001.1"/>
</dbReference>
<dbReference type="Gene3D" id="2.120.10.30">
    <property type="entry name" value="TolB, C-terminal domain"/>
    <property type="match status" value="1"/>
</dbReference>
<dbReference type="Proteomes" id="UP000095209">
    <property type="component" value="Unassembled WGS sequence"/>
</dbReference>
<dbReference type="EMBL" id="MJEH01000001">
    <property type="protein sequence ID" value="OEH94520.1"/>
    <property type="molecule type" value="Genomic_DNA"/>
</dbReference>
<organism evidence="1 2">
    <name type="scientific">Bacillus solimangrovi</name>
    <dbReference type="NCBI Taxonomy" id="1305675"/>
    <lineage>
        <taxon>Bacteria</taxon>
        <taxon>Bacillati</taxon>
        <taxon>Bacillota</taxon>
        <taxon>Bacilli</taxon>
        <taxon>Bacillales</taxon>
        <taxon>Bacillaceae</taxon>
        <taxon>Bacillus</taxon>
    </lineage>
</organism>
<dbReference type="AlphaFoldDB" id="A0A1E5LKA3"/>
<gene>
    <name evidence="1" type="ORF">BFG57_07565</name>
</gene>